<reference evidence="2" key="1">
    <citation type="journal article" date="2023" name="G3 (Bethesda)">
        <title>A reference genome for the long-term kleptoplast-retaining sea slug Elysia crispata morphotype clarki.</title>
        <authorList>
            <person name="Eastman K.E."/>
            <person name="Pendleton A.L."/>
            <person name="Shaikh M.A."/>
            <person name="Suttiyut T."/>
            <person name="Ogas R."/>
            <person name="Tomko P."/>
            <person name="Gavelis G."/>
            <person name="Widhalm J.R."/>
            <person name="Wisecaver J.H."/>
        </authorList>
    </citation>
    <scope>NUCLEOTIDE SEQUENCE</scope>
    <source>
        <strain evidence="2">ECLA1</strain>
    </source>
</reference>
<accession>A0AAE0Z4Y6</accession>
<evidence type="ECO:0000313" key="3">
    <source>
        <dbReference type="Proteomes" id="UP001283361"/>
    </source>
</evidence>
<evidence type="ECO:0000313" key="2">
    <source>
        <dbReference type="EMBL" id="KAK3762730.1"/>
    </source>
</evidence>
<feature type="region of interest" description="Disordered" evidence="1">
    <location>
        <begin position="102"/>
        <end position="143"/>
    </location>
</feature>
<evidence type="ECO:0000256" key="1">
    <source>
        <dbReference type="SAM" id="MobiDB-lite"/>
    </source>
</evidence>
<gene>
    <name evidence="2" type="ORF">RRG08_043807</name>
</gene>
<feature type="compositionally biased region" description="Basic and acidic residues" evidence="1">
    <location>
        <begin position="128"/>
        <end position="143"/>
    </location>
</feature>
<comment type="caution">
    <text evidence="2">The sequence shown here is derived from an EMBL/GenBank/DDBJ whole genome shotgun (WGS) entry which is preliminary data.</text>
</comment>
<sequence>MIDSIWLQSQMGVSKPHYRCPASAFYVNRKWSFLYKIRRPAASRCATITISLELGISDPSTVYQHQETHLAHAARAVPSGGTAHCTVCSECVLRSLRLHKHPDRRCPQGLRKASDQEKWNQVGPESQNTERSRSLKKTQDRIS</sequence>
<dbReference type="EMBL" id="JAWDGP010004660">
    <property type="protein sequence ID" value="KAK3762730.1"/>
    <property type="molecule type" value="Genomic_DNA"/>
</dbReference>
<dbReference type="AlphaFoldDB" id="A0AAE0Z4Y6"/>
<protein>
    <submittedName>
        <fullName evidence="2">Uncharacterized protein</fullName>
    </submittedName>
</protein>
<proteinExistence type="predicted"/>
<dbReference type="Proteomes" id="UP001283361">
    <property type="component" value="Unassembled WGS sequence"/>
</dbReference>
<keyword evidence="3" id="KW-1185">Reference proteome</keyword>
<name>A0AAE0Z4Y6_9GAST</name>
<organism evidence="2 3">
    <name type="scientific">Elysia crispata</name>
    <name type="common">lettuce slug</name>
    <dbReference type="NCBI Taxonomy" id="231223"/>
    <lineage>
        <taxon>Eukaryota</taxon>
        <taxon>Metazoa</taxon>
        <taxon>Spiralia</taxon>
        <taxon>Lophotrochozoa</taxon>
        <taxon>Mollusca</taxon>
        <taxon>Gastropoda</taxon>
        <taxon>Heterobranchia</taxon>
        <taxon>Euthyneura</taxon>
        <taxon>Panpulmonata</taxon>
        <taxon>Sacoglossa</taxon>
        <taxon>Placobranchoidea</taxon>
        <taxon>Plakobranchidae</taxon>
        <taxon>Elysia</taxon>
    </lineage>
</organism>